<comment type="subcellular location">
    <subcellularLocation>
        <location evidence="1">Membrane</location>
    </subcellularLocation>
</comment>
<dbReference type="EMBL" id="AUZZ01003300">
    <property type="protein sequence ID" value="EQD57343.1"/>
    <property type="molecule type" value="Genomic_DNA"/>
</dbReference>
<dbReference type="InterPro" id="IPR027417">
    <property type="entry name" value="P-loop_NTPase"/>
</dbReference>
<gene>
    <name evidence="8" type="ORF">B2A_04851</name>
</gene>
<dbReference type="PROSITE" id="PS50893">
    <property type="entry name" value="ABC_TRANSPORTER_2"/>
    <property type="match status" value="1"/>
</dbReference>
<dbReference type="AlphaFoldDB" id="T1ALI0"/>
<evidence type="ECO:0000256" key="3">
    <source>
        <dbReference type="ARBA" id="ARBA00022475"/>
    </source>
</evidence>
<keyword evidence="2" id="KW-0813">Transport</keyword>
<evidence type="ECO:0000313" key="8">
    <source>
        <dbReference type="EMBL" id="EQD57343.1"/>
    </source>
</evidence>
<dbReference type="InterPro" id="IPR050388">
    <property type="entry name" value="ABC_Ni/Peptide_Import"/>
</dbReference>
<keyword evidence="6" id="KW-0472">Membrane</keyword>
<keyword evidence="4" id="KW-0997">Cell inner membrane</keyword>
<dbReference type="PANTHER" id="PTHR43297:SF14">
    <property type="entry name" value="ATPASE AAA-TYPE CORE DOMAIN-CONTAINING PROTEIN"/>
    <property type="match status" value="1"/>
</dbReference>
<name>T1ALI0_9ZZZZ</name>
<protein>
    <submittedName>
        <fullName evidence="8">Oligopeptide ABC transporter, ATP-binding protein</fullName>
    </submittedName>
</protein>
<feature type="domain" description="ABC transporter" evidence="7">
    <location>
        <begin position="63"/>
        <end position="275"/>
    </location>
</feature>
<sequence>EFTLEDVERLISTVEQQPDLLGRKRIIRQWMTDHAIFSTRGIIINAFDFKYGQEDLAQEVFSIASTEKSKTDLDEVRRVKSIFDLHSRIGKLNVDLVHATADKDSELVKDIQADLSNSVGKLKELGSFEKTQRSLLKGSKHSFIRDIAVQYAANLLRDFGVEETDSLLTSYPHELGNVLKQKIALALAFSIRPRIVILDEPTESFDVSTKLKILSSIKEEQRSRNDLSILIFSKDLTILSAISDRVLVMYSGNVIEESTIDVLIHDSKHPFTSGV</sequence>
<dbReference type="InterPro" id="IPR003439">
    <property type="entry name" value="ABC_transporter-like_ATP-bd"/>
</dbReference>
<feature type="non-terminal residue" evidence="8">
    <location>
        <position position="1"/>
    </location>
</feature>
<dbReference type="GO" id="GO:0005524">
    <property type="term" value="F:ATP binding"/>
    <property type="evidence" value="ECO:0007669"/>
    <property type="project" value="UniProtKB-KW"/>
</dbReference>
<feature type="non-terminal residue" evidence="8">
    <location>
        <position position="275"/>
    </location>
</feature>
<evidence type="ECO:0000259" key="7">
    <source>
        <dbReference type="PROSITE" id="PS50893"/>
    </source>
</evidence>
<keyword evidence="5" id="KW-1278">Translocase</keyword>
<comment type="caution">
    <text evidence="8">The sequence shown here is derived from an EMBL/GenBank/DDBJ whole genome shotgun (WGS) entry which is preliminary data.</text>
</comment>
<keyword evidence="8" id="KW-0547">Nucleotide-binding</keyword>
<evidence type="ECO:0000256" key="6">
    <source>
        <dbReference type="ARBA" id="ARBA00023136"/>
    </source>
</evidence>
<dbReference type="GO" id="GO:0016020">
    <property type="term" value="C:membrane"/>
    <property type="evidence" value="ECO:0007669"/>
    <property type="project" value="UniProtKB-SubCell"/>
</dbReference>
<reference evidence="8" key="1">
    <citation type="submission" date="2013-08" db="EMBL/GenBank/DDBJ databases">
        <authorList>
            <person name="Mendez C."/>
            <person name="Richter M."/>
            <person name="Ferrer M."/>
            <person name="Sanchez J."/>
        </authorList>
    </citation>
    <scope>NUCLEOTIDE SEQUENCE</scope>
</reference>
<organism evidence="8">
    <name type="scientific">mine drainage metagenome</name>
    <dbReference type="NCBI Taxonomy" id="410659"/>
    <lineage>
        <taxon>unclassified sequences</taxon>
        <taxon>metagenomes</taxon>
        <taxon>ecological metagenomes</taxon>
    </lineage>
</organism>
<accession>T1ALI0</accession>
<keyword evidence="8" id="KW-0067">ATP-binding</keyword>
<evidence type="ECO:0000256" key="4">
    <source>
        <dbReference type="ARBA" id="ARBA00022519"/>
    </source>
</evidence>
<evidence type="ECO:0000256" key="1">
    <source>
        <dbReference type="ARBA" id="ARBA00004370"/>
    </source>
</evidence>
<dbReference type="PANTHER" id="PTHR43297">
    <property type="entry name" value="OLIGOPEPTIDE TRANSPORT ATP-BINDING PROTEIN APPD"/>
    <property type="match status" value="1"/>
</dbReference>
<dbReference type="Gene3D" id="3.40.50.300">
    <property type="entry name" value="P-loop containing nucleotide triphosphate hydrolases"/>
    <property type="match status" value="1"/>
</dbReference>
<keyword evidence="3" id="KW-1003">Cell membrane</keyword>
<reference evidence="8" key="2">
    <citation type="journal article" date="2014" name="ISME J.">
        <title>Microbial stratification in low pH oxic and suboxic macroscopic growths along an acid mine drainage.</title>
        <authorList>
            <person name="Mendez-Garcia C."/>
            <person name="Mesa V."/>
            <person name="Sprenger R.R."/>
            <person name="Richter M."/>
            <person name="Diez M.S."/>
            <person name="Solano J."/>
            <person name="Bargiela R."/>
            <person name="Golyshina O.V."/>
            <person name="Manteca A."/>
            <person name="Ramos J.L."/>
            <person name="Gallego J.R."/>
            <person name="Llorente I."/>
            <person name="Martins Dos Santos V.A."/>
            <person name="Jensen O.N."/>
            <person name="Pelaez A.I."/>
            <person name="Sanchez J."/>
            <person name="Ferrer M."/>
        </authorList>
    </citation>
    <scope>NUCLEOTIDE SEQUENCE</scope>
</reference>
<dbReference type="GO" id="GO:0016887">
    <property type="term" value="F:ATP hydrolysis activity"/>
    <property type="evidence" value="ECO:0007669"/>
    <property type="project" value="InterPro"/>
</dbReference>
<dbReference type="SUPFAM" id="SSF52540">
    <property type="entry name" value="P-loop containing nucleoside triphosphate hydrolases"/>
    <property type="match status" value="1"/>
</dbReference>
<proteinExistence type="predicted"/>
<evidence type="ECO:0000256" key="2">
    <source>
        <dbReference type="ARBA" id="ARBA00022448"/>
    </source>
</evidence>
<evidence type="ECO:0000256" key="5">
    <source>
        <dbReference type="ARBA" id="ARBA00022967"/>
    </source>
</evidence>